<evidence type="ECO:0000313" key="1">
    <source>
        <dbReference type="EMBL" id="MFC7064178.1"/>
    </source>
</evidence>
<reference evidence="2" key="1">
    <citation type="journal article" date="2019" name="Int. J. Syst. Evol. Microbiol.">
        <title>The Global Catalogue of Microorganisms (GCM) 10K type strain sequencing project: providing services to taxonomists for standard genome sequencing and annotation.</title>
        <authorList>
            <consortium name="The Broad Institute Genomics Platform"/>
            <consortium name="The Broad Institute Genome Sequencing Center for Infectious Disease"/>
            <person name="Wu L."/>
            <person name="Ma J."/>
        </authorList>
    </citation>
    <scope>NUCLEOTIDE SEQUENCE [LARGE SCALE GENOMIC DNA]</scope>
    <source>
        <strain evidence="2">CGMCC 4.1621</strain>
    </source>
</reference>
<evidence type="ECO:0000313" key="2">
    <source>
        <dbReference type="Proteomes" id="UP001596410"/>
    </source>
</evidence>
<organism evidence="1 2">
    <name type="scientific">Halobacillus seohaensis</name>
    <dbReference type="NCBI Taxonomy" id="447421"/>
    <lineage>
        <taxon>Bacteria</taxon>
        <taxon>Bacillati</taxon>
        <taxon>Bacillota</taxon>
        <taxon>Bacilli</taxon>
        <taxon>Bacillales</taxon>
        <taxon>Bacillaceae</taxon>
        <taxon>Halobacillus</taxon>
    </lineage>
</organism>
<keyword evidence="2" id="KW-1185">Reference proteome</keyword>
<sequence>MSLKRLPPVIRMYTSNLINGGDFIYRKNNYRIVLSILLLGICFVSTGCSSVNTSDSASKDQNVTTIETVLNQQFTGPDQKLIDLLDDPENSTIIGNGETTTPEEPTQLDLYLEEKYQPYFSESMYDEFIGTYATGYHASAYNNGYKFEIEKMGIENVEATEGAYDFTVNVLYNKEGTEERNSKVTGRININEEGEITKFRLMDDEGLSKSLRSRSSS</sequence>
<protein>
    <submittedName>
        <fullName evidence="1">Uncharacterized protein</fullName>
    </submittedName>
</protein>
<dbReference type="RefSeq" id="WP_204711227.1">
    <property type="nucleotide sequence ID" value="NZ_JBHSZV010000067.1"/>
</dbReference>
<dbReference type="EMBL" id="JBHSZV010000067">
    <property type="protein sequence ID" value="MFC7064178.1"/>
    <property type="molecule type" value="Genomic_DNA"/>
</dbReference>
<comment type="caution">
    <text evidence="1">The sequence shown here is derived from an EMBL/GenBank/DDBJ whole genome shotgun (WGS) entry which is preliminary data.</text>
</comment>
<name>A0ABW2ERY2_9BACI</name>
<proteinExistence type="predicted"/>
<gene>
    <name evidence="1" type="ORF">ACFQIC_20510</name>
</gene>
<accession>A0ABW2ERY2</accession>
<dbReference type="Proteomes" id="UP001596410">
    <property type="component" value="Unassembled WGS sequence"/>
</dbReference>